<name>A0AAF0CTZ1_9ENTE</name>
<dbReference type="SMART" id="SM00267">
    <property type="entry name" value="GGDEF"/>
    <property type="match status" value="1"/>
</dbReference>
<feature type="transmembrane region" description="Helical" evidence="1">
    <location>
        <begin position="94"/>
        <end position="122"/>
    </location>
</feature>
<dbReference type="AlphaFoldDB" id="A0AAF0CTZ1"/>
<organism evidence="3 4">
    <name type="scientific">Vagococcus intermedius</name>
    <dbReference type="NCBI Taxonomy" id="2991418"/>
    <lineage>
        <taxon>Bacteria</taxon>
        <taxon>Bacillati</taxon>
        <taxon>Bacillota</taxon>
        <taxon>Bacilli</taxon>
        <taxon>Lactobacillales</taxon>
        <taxon>Enterococcaceae</taxon>
        <taxon>Vagococcus</taxon>
    </lineage>
</organism>
<feature type="transmembrane region" description="Helical" evidence="1">
    <location>
        <begin position="6"/>
        <end position="35"/>
    </location>
</feature>
<evidence type="ECO:0000313" key="4">
    <source>
        <dbReference type="Proteomes" id="UP001179647"/>
    </source>
</evidence>
<feature type="domain" description="GGDEF" evidence="2">
    <location>
        <begin position="258"/>
        <end position="392"/>
    </location>
</feature>
<keyword evidence="1" id="KW-0472">Membrane</keyword>
<dbReference type="InterPro" id="IPR000160">
    <property type="entry name" value="GGDEF_dom"/>
</dbReference>
<keyword evidence="1" id="KW-0812">Transmembrane</keyword>
<dbReference type="InterPro" id="IPR050469">
    <property type="entry name" value="Diguanylate_Cyclase"/>
</dbReference>
<evidence type="ECO:0000256" key="1">
    <source>
        <dbReference type="SAM" id="Phobius"/>
    </source>
</evidence>
<feature type="transmembrane region" description="Helical" evidence="1">
    <location>
        <begin position="163"/>
        <end position="181"/>
    </location>
</feature>
<dbReference type="PROSITE" id="PS50887">
    <property type="entry name" value="GGDEF"/>
    <property type="match status" value="1"/>
</dbReference>
<reference evidence="3" key="1">
    <citation type="submission" date="2022-10" db="EMBL/GenBank/DDBJ databases">
        <title>Vagococcus sp. isolated from poultry meat.</title>
        <authorList>
            <person name="Johansson P."/>
            <person name="Bjorkroth J."/>
        </authorList>
    </citation>
    <scope>NUCLEOTIDE SEQUENCE</scope>
    <source>
        <strain evidence="3">STAA11</strain>
    </source>
</reference>
<evidence type="ECO:0000259" key="2">
    <source>
        <dbReference type="PROSITE" id="PS50887"/>
    </source>
</evidence>
<dbReference type="SUPFAM" id="SSF55073">
    <property type="entry name" value="Nucleotide cyclase"/>
    <property type="match status" value="1"/>
</dbReference>
<gene>
    <name evidence="3" type="ORF">OL234_07800</name>
</gene>
<dbReference type="PANTHER" id="PTHR45138:SF9">
    <property type="entry name" value="DIGUANYLATE CYCLASE DGCM-RELATED"/>
    <property type="match status" value="1"/>
</dbReference>
<protein>
    <submittedName>
        <fullName evidence="3">GGDEF domain-containing protein</fullName>
    </submittedName>
</protein>
<keyword evidence="1" id="KW-1133">Transmembrane helix</keyword>
<dbReference type="InterPro" id="IPR043128">
    <property type="entry name" value="Rev_trsase/Diguanyl_cyclase"/>
</dbReference>
<evidence type="ECO:0000313" key="3">
    <source>
        <dbReference type="EMBL" id="WEG72878.1"/>
    </source>
</evidence>
<feature type="transmembrane region" description="Helical" evidence="1">
    <location>
        <begin position="56"/>
        <end position="74"/>
    </location>
</feature>
<dbReference type="RefSeq" id="WP_275468681.1">
    <property type="nucleotide sequence ID" value="NZ_CP110232.1"/>
</dbReference>
<accession>A0AAF0CTZ1</accession>
<dbReference type="Proteomes" id="UP001179647">
    <property type="component" value="Chromosome"/>
</dbReference>
<dbReference type="KEGG" id="vie:OL234_07800"/>
<keyword evidence="4" id="KW-1185">Reference proteome</keyword>
<dbReference type="PANTHER" id="PTHR45138">
    <property type="entry name" value="REGULATORY COMPONENTS OF SENSORY TRANSDUCTION SYSTEM"/>
    <property type="match status" value="1"/>
</dbReference>
<dbReference type="CDD" id="cd01949">
    <property type="entry name" value="GGDEF"/>
    <property type="match status" value="1"/>
</dbReference>
<feature type="transmembrane region" description="Helical" evidence="1">
    <location>
        <begin position="193"/>
        <end position="217"/>
    </location>
</feature>
<dbReference type="Pfam" id="PF00990">
    <property type="entry name" value="GGDEF"/>
    <property type="match status" value="1"/>
</dbReference>
<dbReference type="InterPro" id="IPR029787">
    <property type="entry name" value="Nucleotide_cyclase"/>
</dbReference>
<dbReference type="EMBL" id="CP110232">
    <property type="protein sequence ID" value="WEG72878.1"/>
    <property type="molecule type" value="Genomic_DNA"/>
</dbReference>
<dbReference type="GO" id="GO:0052621">
    <property type="term" value="F:diguanylate cyclase activity"/>
    <property type="evidence" value="ECO:0007669"/>
    <property type="project" value="TreeGrafter"/>
</dbReference>
<feature type="transmembrane region" description="Helical" evidence="1">
    <location>
        <begin position="134"/>
        <end position="151"/>
    </location>
</feature>
<dbReference type="Gene3D" id="3.30.70.270">
    <property type="match status" value="1"/>
</dbReference>
<proteinExistence type="predicted"/>
<sequence length="397" mass="45485">MLVVHIISVLNAVLINISIIISAILTLYFFSLYFATKRGQESRSFIVEDQLKHLKLPMLIFMGVLLGLISFLLYNNLIPTSNNPRHGIDMSYAFVYLVTLYISPLIGLISSVTLALLKYLIFIQHPVLYTPSEIINTMIFIAILTILASYLKKMNVQYWQSHFIFLACLIFLKAFSFTLYTKGVLTNQDAKESLYYLIMYTFIFLLTSGIITTTISLSQSVNVYKTAAIYDTLTGLYNKNSFEFFLDYLADPKSKQNAPLSLSILDLDNFKTINDTYGHKVGDMVLVHFSDILCSIAQEPNNYLCRIGGDEFAIMHDQPKDKSLDYYDLLQKKLKDRPFIIQKKEIYLEVSIGLCHFNVTPNFSSQYAFILTDTALYEAKRNGKNKLYQEDYTKKTA</sequence>
<dbReference type="NCBIfam" id="TIGR00254">
    <property type="entry name" value="GGDEF"/>
    <property type="match status" value="1"/>
</dbReference>